<evidence type="ECO:0000313" key="1">
    <source>
        <dbReference type="EMBL" id="KAJ3651431.1"/>
    </source>
</evidence>
<comment type="caution">
    <text evidence="1">The sequence shown here is derived from an EMBL/GenBank/DDBJ whole genome shotgun (WGS) entry which is preliminary data.</text>
</comment>
<protein>
    <submittedName>
        <fullName evidence="1">Uncharacterized protein</fullName>
    </submittedName>
</protein>
<keyword evidence="2" id="KW-1185">Reference proteome</keyword>
<accession>A0AA38IBH7</accession>
<gene>
    <name evidence="1" type="ORF">Zmor_017475</name>
</gene>
<dbReference type="EMBL" id="JALNTZ010000005">
    <property type="protein sequence ID" value="KAJ3651431.1"/>
    <property type="molecule type" value="Genomic_DNA"/>
</dbReference>
<reference evidence="1" key="1">
    <citation type="journal article" date="2023" name="G3 (Bethesda)">
        <title>Whole genome assemblies of Zophobas morio and Tenebrio molitor.</title>
        <authorList>
            <person name="Kaur S."/>
            <person name="Stinson S.A."/>
            <person name="diCenzo G.C."/>
        </authorList>
    </citation>
    <scope>NUCLEOTIDE SEQUENCE</scope>
    <source>
        <strain evidence="1">QUZm001</strain>
    </source>
</reference>
<dbReference type="Proteomes" id="UP001168821">
    <property type="component" value="Unassembled WGS sequence"/>
</dbReference>
<evidence type="ECO:0000313" key="2">
    <source>
        <dbReference type="Proteomes" id="UP001168821"/>
    </source>
</evidence>
<sequence length="236" mass="26892">MFNLAPGHTFINKITSLVLLHPSPRKPVIHRVSTTYNIPGVGRTGIYRGLPSAETHHVCKKAQSGPASAPQVTAFRVILVGQTADSRNEIGVGEKRRAAVMAAVGEAYFIDGSYCLRQSEFHNFNKDFFVSEYIEKTHLGEFDSEVEFVKPKKISPLPLHNHDIIFDQMRNNYDKPPLRHHSGHFRHKEAEVWDPHPRYEIEAFGRKLFLELEHNDQALAEDLHVSFAFYCFTVVN</sequence>
<proteinExistence type="predicted"/>
<organism evidence="1 2">
    <name type="scientific">Zophobas morio</name>
    <dbReference type="NCBI Taxonomy" id="2755281"/>
    <lineage>
        <taxon>Eukaryota</taxon>
        <taxon>Metazoa</taxon>
        <taxon>Ecdysozoa</taxon>
        <taxon>Arthropoda</taxon>
        <taxon>Hexapoda</taxon>
        <taxon>Insecta</taxon>
        <taxon>Pterygota</taxon>
        <taxon>Neoptera</taxon>
        <taxon>Endopterygota</taxon>
        <taxon>Coleoptera</taxon>
        <taxon>Polyphaga</taxon>
        <taxon>Cucujiformia</taxon>
        <taxon>Tenebrionidae</taxon>
        <taxon>Zophobas</taxon>
    </lineage>
</organism>
<dbReference type="AlphaFoldDB" id="A0AA38IBH7"/>
<name>A0AA38IBH7_9CUCU</name>